<reference evidence="1" key="1">
    <citation type="submission" date="2021-03" db="EMBL/GenBank/DDBJ databases">
        <title>Evolutionary priming and transition to the ectomycorrhizal habit in an iconic lineage of mushroom-forming fungi: is preadaptation a requirement?</title>
        <authorList>
            <consortium name="DOE Joint Genome Institute"/>
            <person name="Looney B.P."/>
            <person name="Miyauchi S."/>
            <person name="Morin E."/>
            <person name="Drula E."/>
            <person name="Courty P.E."/>
            <person name="Chicoki N."/>
            <person name="Fauchery L."/>
            <person name="Kohler A."/>
            <person name="Kuo A."/>
            <person name="LaButti K."/>
            <person name="Pangilinan J."/>
            <person name="Lipzen A."/>
            <person name="Riley R."/>
            <person name="Andreopoulos W."/>
            <person name="He G."/>
            <person name="Johnson J."/>
            <person name="Barry K.W."/>
            <person name="Grigoriev I.V."/>
            <person name="Nagy L."/>
            <person name="Hibbett D."/>
            <person name="Henrissat B."/>
            <person name="Matheny P.B."/>
            <person name="Labbe J."/>
            <person name="Martin A.F."/>
        </authorList>
    </citation>
    <scope>NUCLEOTIDE SEQUENCE</scope>
    <source>
        <strain evidence="1">BPL698</strain>
    </source>
</reference>
<evidence type="ECO:0000313" key="1">
    <source>
        <dbReference type="EMBL" id="KAI9438867.1"/>
    </source>
</evidence>
<sequence>MKKLNYSILSLLITFSIVSCKKDYLNVKSIPADMPISQMYNTYSYIQGVVWNAYGYLPDGYAWMDMEAATDDAYHTNVNNRSHTFNYGVWNQFNNPDDVYANYFSGIYQANLFLAHKDSADLSYLLNQITNNDSTTYKRAVSNLKYMVGECDFLKAFFYFELVKRYGGLPIIDQALDYNQPSTWKGLTRSSVDSCVKYMVSLCDKAAVIIPDSVRTSPATSWYESGRATYGAIKALKSRILLYAASPLFKDAGTTATWADAAAAAHDVIAMNLYSLDANYANVFSSANSTSVEAIFFRRNGNQNWSEYNNFPIVFQNANGNSITPSQNLVDEYEVKSGTVYVPFDWTNTTMAAAPYANRDPRMTATVVFNGATFQATGIQTYYGGNSGAPKLNATKTGYYLAKYVDQNVNLVSGTTTLHQWMYFRYGEVLLNYAEAMFNAYGATGDPLGYGMTALQAINKVRTRSAMTALTTVTQAAIMHERRVELAFEGHRWWDVRRWKQAATYLGAPIKSIYITSNGSSYTYTPTQLEKRVYDDSKMNWYPIPQTEISRTGWLQNTGCCQKQANNSYEVYGKVDSLKPTFTIAVLQSDSTRFAVTNTTQGNCVGTLWNSGQGSGYQGGRVVDTLFYPLAGPVTVTTTKNDPRYIVKGGQMRAGDDQYWSRFDQGAPYGVWSFAPGSYLVTGNPKNSGIYQAVQLTGGKTYNISITSLATTYNSTWGEVWIGKNQPVNGSDYSATAPAAGNASTQTPTFVTWASTTTASTSSTKTATYTPGTTGTYYFVIKVGTGSSFNSIVISNVSMYSN</sequence>
<accession>A0ACC0TTG7</accession>
<dbReference type="EMBL" id="JAGFNK010000829">
    <property type="protein sequence ID" value="KAI9438867.1"/>
    <property type="molecule type" value="Genomic_DNA"/>
</dbReference>
<evidence type="ECO:0000313" key="2">
    <source>
        <dbReference type="Proteomes" id="UP001207468"/>
    </source>
</evidence>
<dbReference type="Proteomes" id="UP001207468">
    <property type="component" value="Unassembled WGS sequence"/>
</dbReference>
<comment type="caution">
    <text evidence="1">The sequence shown here is derived from an EMBL/GenBank/DDBJ whole genome shotgun (WGS) entry which is preliminary data.</text>
</comment>
<name>A0ACC0TTG7_9AGAM</name>
<gene>
    <name evidence="1" type="ORF">F5148DRAFT_1352774</name>
</gene>
<keyword evidence="2" id="KW-1185">Reference proteome</keyword>
<protein>
    <submittedName>
        <fullName evidence="1">Uncharacterized protein</fullName>
    </submittedName>
</protein>
<organism evidence="1 2">
    <name type="scientific">Russula earlei</name>
    <dbReference type="NCBI Taxonomy" id="71964"/>
    <lineage>
        <taxon>Eukaryota</taxon>
        <taxon>Fungi</taxon>
        <taxon>Dikarya</taxon>
        <taxon>Basidiomycota</taxon>
        <taxon>Agaricomycotina</taxon>
        <taxon>Agaricomycetes</taxon>
        <taxon>Russulales</taxon>
        <taxon>Russulaceae</taxon>
        <taxon>Russula</taxon>
    </lineage>
</organism>
<proteinExistence type="predicted"/>